<feature type="transmembrane region" description="Helical" evidence="2">
    <location>
        <begin position="96"/>
        <end position="116"/>
    </location>
</feature>
<feature type="transmembrane region" description="Helical" evidence="2">
    <location>
        <begin position="150"/>
        <end position="172"/>
    </location>
</feature>
<feature type="transmembrane region" description="Helical" evidence="2">
    <location>
        <begin position="72"/>
        <end position="90"/>
    </location>
</feature>
<dbReference type="RefSeq" id="WP_045301853.1">
    <property type="nucleotide sequence ID" value="NZ_JYJA01000040.1"/>
</dbReference>
<sequence>MTSADSRTFAVRHVQLARAAFAALAALMITFSPDHSALVGSSVFSGFTIATGLVLLLAVWLVYPKGLRWPSAALGGVAIVAGMASGLYPLRTVTGYFVIVITWALISGVIELIAGWRGLLGRRERREIAPGVADARPAAVVGPRAESRDAAVVGALTILLGIALLFVQPAYALDYTIEEAHATFTLTGITIGVGLFGGYAAIVAVYLGIAGFSPRPPDDAGAPDFTAEASASADPTPQKDSA</sequence>
<dbReference type="Proteomes" id="UP000034098">
    <property type="component" value="Unassembled WGS sequence"/>
</dbReference>
<dbReference type="AlphaFoldDB" id="A0A0M2H1D9"/>
<reference evidence="3 4" key="1">
    <citation type="submission" date="2015-02" db="EMBL/GenBank/DDBJ databases">
        <title>Draft genome sequences of ten Microbacterium spp. with emphasis on heavy metal contaminated environments.</title>
        <authorList>
            <person name="Corretto E."/>
        </authorList>
    </citation>
    <scope>NUCLEOTIDE SEQUENCE [LARGE SCALE GENOMIC DNA]</scope>
    <source>
        <strain evidence="3 4">DSM 8608</strain>
    </source>
</reference>
<evidence type="ECO:0000313" key="3">
    <source>
        <dbReference type="EMBL" id="KJL40228.1"/>
    </source>
</evidence>
<keyword evidence="2" id="KW-0812">Transmembrane</keyword>
<proteinExistence type="predicted"/>
<evidence type="ECO:0000313" key="4">
    <source>
        <dbReference type="Proteomes" id="UP000034098"/>
    </source>
</evidence>
<dbReference type="EMBL" id="JYJA01000040">
    <property type="protein sequence ID" value="KJL40228.1"/>
    <property type="molecule type" value="Genomic_DNA"/>
</dbReference>
<evidence type="ECO:0000256" key="2">
    <source>
        <dbReference type="SAM" id="Phobius"/>
    </source>
</evidence>
<keyword evidence="4" id="KW-1185">Reference proteome</keyword>
<evidence type="ECO:0000256" key="1">
    <source>
        <dbReference type="SAM" id="MobiDB-lite"/>
    </source>
</evidence>
<gene>
    <name evidence="3" type="ORF">RS82_03554</name>
</gene>
<feature type="transmembrane region" description="Helical" evidence="2">
    <location>
        <begin position="43"/>
        <end position="63"/>
    </location>
</feature>
<dbReference type="OrthoDB" id="5083956at2"/>
<evidence type="ECO:0008006" key="5">
    <source>
        <dbReference type="Google" id="ProtNLM"/>
    </source>
</evidence>
<feature type="region of interest" description="Disordered" evidence="1">
    <location>
        <begin position="218"/>
        <end position="242"/>
    </location>
</feature>
<organism evidence="3 4">
    <name type="scientific">Microbacterium trichothecenolyticum</name>
    <name type="common">Aureobacterium trichothecenolyticum</name>
    <dbReference type="NCBI Taxonomy" id="69370"/>
    <lineage>
        <taxon>Bacteria</taxon>
        <taxon>Bacillati</taxon>
        <taxon>Actinomycetota</taxon>
        <taxon>Actinomycetes</taxon>
        <taxon>Micrococcales</taxon>
        <taxon>Microbacteriaceae</taxon>
        <taxon>Microbacterium</taxon>
    </lineage>
</organism>
<feature type="transmembrane region" description="Helical" evidence="2">
    <location>
        <begin position="184"/>
        <end position="207"/>
    </location>
</feature>
<name>A0A0M2H1D9_MICTR</name>
<dbReference type="PATRIC" id="fig|69370.6.peg.3616"/>
<protein>
    <recommendedName>
        <fullName evidence="5">Acyl-CoA synthetase</fullName>
    </recommendedName>
</protein>
<keyword evidence="2" id="KW-0472">Membrane</keyword>
<comment type="caution">
    <text evidence="3">The sequence shown here is derived from an EMBL/GenBank/DDBJ whole genome shotgun (WGS) entry which is preliminary data.</text>
</comment>
<accession>A0A0M2H1D9</accession>
<feature type="compositionally biased region" description="Polar residues" evidence="1">
    <location>
        <begin position="233"/>
        <end position="242"/>
    </location>
</feature>
<keyword evidence="2" id="KW-1133">Transmembrane helix</keyword>
<feature type="transmembrane region" description="Helical" evidence="2">
    <location>
        <begin position="12"/>
        <end position="31"/>
    </location>
</feature>